<dbReference type="InterPro" id="IPR021696">
    <property type="entry name" value="DUF3279"/>
</dbReference>
<organism evidence="3 4">
    <name type="scientific">Lelliottia aquatilis</name>
    <dbReference type="NCBI Taxonomy" id="2080838"/>
    <lineage>
        <taxon>Bacteria</taxon>
        <taxon>Pseudomonadati</taxon>
        <taxon>Pseudomonadota</taxon>
        <taxon>Gammaproteobacteria</taxon>
        <taxon>Enterobacterales</taxon>
        <taxon>Enterobacteriaceae</taxon>
        <taxon>Lelliottia</taxon>
    </lineage>
</organism>
<dbReference type="Pfam" id="PF11682">
    <property type="entry name" value="Zn_ribbon_11"/>
    <property type="match status" value="1"/>
</dbReference>
<evidence type="ECO:0000259" key="2">
    <source>
        <dbReference type="Pfam" id="PF25165"/>
    </source>
</evidence>
<evidence type="ECO:0008006" key="5">
    <source>
        <dbReference type="Google" id="ProtNLM"/>
    </source>
</evidence>
<dbReference type="RefSeq" id="WP_103950351.1">
    <property type="nucleotide sequence ID" value="NZ_PQVT01000026.1"/>
</dbReference>
<dbReference type="InterPro" id="IPR057150">
    <property type="entry name" value="DUF7828"/>
</dbReference>
<gene>
    <name evidence="3" type="ORF">C3712_22195</name>
</gene>
<reference evidence="3 4" key="1">
    <citation type="submission" date="2018-02" db="EMBL/GenBank/DDBJ databases">
        <title>Lelliotia aquatilis sp. nov., isolated from drinking water.</title>
        <authorList>
            <person name="Kaempfer P."/>
            <person name="Glaeser S."/>
            <person name="Exner M."/>
            <person name="Doijad S."/>
            <person name="Chakraborty T."/>
        </authorList>
    </citation>
    <scope>NUCLEOTIDE SEQUENCE [LARGE SCALE GENOMIC DNA]</scope>
    <source>
        <strain evidence="3 4">6331-17</strain>
    </source>
</reference>
<keyword evidence="4" id="KW-1185">Reference proteome</keyword>
<evidence type="ECO:0000313" key="3">
    <source>
        <dbReference type="EMBL" id="POZ18926.1"/>
    </source>
</evidence>
<dbReference type="Proteomes" id="UP000237025">
    <property type="component" value="Unassembled WGS sequence"/>
</dbReference>
<accession>A0ABX4ZVC0</accession>
<comment type="caution">
    <text evidence="3">The sequence shown here is derived from an EMBL/GenBank/DDBJ whole genome shotgun (WGS) entry which is preliminary data.</text>
</comment>
<evidence type="ECO:0000259" key="1">
    <source>
        <dbReference type="Pfam" id="PF11682"/>
    </source>
</evidence>
<dbReference type="Pfam" id="PF25165">
    <property type="entry name" value="DUF7828"/>
    <property type="match status" value="1"/>
</dbReference>
<evidence type="ECO:0000313" key="4">
    <source>
        <dbReference type="Proteomes" id="UP000237025"/>
    </source>
</evidence>
<name>A0ABX4ZVC0_9ENTR</name>
<feature type="domain" description="DUF3279" evidence="1">
    <location>
        <begin position="93"/>
        <end position="127"/>
    </location>
</feature>
<sequence length="140" mass="16235">MYAKSFMALDGNGRLTGARTAQAAPYDRYTCHLCGSALQYYPEYQTERPWFEHRRDALTENGRRHCPYVRLKPKEIRYHRQLQCYVPDSRPLVYKSDWHCSGCDSVYHGERYCLTCRSGEYSRESTDAGNLPAEVTTCAC</sequence>
<feature type="domain" description="DUF7828" evidence="2">
    <location>
        <begin position="2"/>
        <end position="88"/>
    </location>
</feature>
<proteinExistence type="predicted"/>
<protein>
    <recommendedName>
        <fullName evidence="5">DNA-directed RNA polymerase, beta subunit/140 kD subunit</fullName>
    </recommendedName>
</protein>
<dbReference type="EMBL" id="PQVW01000026">
    <property type="protein sequence ID" value="POZ18926.1"/>
    <property type="molecule type" value="Genomic_DNA"/>
</dbReference>